<evidence type="ECO:0000256" key="5">
    <source>
        <dbReference type="ARBA" id="ARBA00023242"/>
    </source>
</evidence>
<organism evidence="8 9">
    <name type="scientific">Dimorphilus gyrociliatus</name>
    <dbReference type="NCBI Taxonomy" id="2664684"/>
    <lineage>
        <taxon>Eukaryota</taxon>
        <taxon>Metazoa</taxon>
        <taxon>Spiralia</taxon>
        <taxon>Lophotrochozoa</taxon>
        <taxon>Annelida</taxon>
        <taxon>Polychaeta</taxon>
        <taxon>Polychaeta incertae sedis</taxon>
        <taxon>Dinophilidae</taxon>
        <taxon>Dimorphilus</taxon>
    </lineage>
</organism>
<dbReference type="OrthoDB" id="331602at2759"/>
<evidence type="ECO:0000256" key="4">
    <source>
        <dbReference type="ARBA" id="ARBA00022776"/>
    </source>
</evidence>
<gene>
    <name evidence="8" type="ORF">DGYR_LOCUS11557</name>
</gene>
<dbReference type="GO" id="GO:0051301">
    <property type="term" value="P:cell division"/>
    <property type="evidence" value="ECO:0007669"/>
    <property type="project" value="UniProtKB-KW"/>
</dbReference>
<comment type="similarity">
    <text evidence="2">Belongs to the MAD1 family.</text>
</comment>
<comment type="subcellular location">
    <subcellularLocation>
        <location evidence="1">Nucleus</location>
    </subcellularLocation>
</comment>
<dbReference type="PANTHER" id="PTHR23168">
    <property type="entry name" value="MITOTIC SPINDLE ASSEMBLY CHECKPOINT PROTEIN MAD1 MITOTIC ARREST DEFICIENT-LIKE PROTEIN 1"/>
    <property type="match status" value="1"/>
</dbReference>
<comment type="caution">
    <text evidence="8">The sequence shown here is derived from an EMBL/GenBank/DDBJ whole genome shotgun (WGS) entry which is preliminary data.</text>
</comment>
<proteinExistence type="inferred from homology"/>
<dbReference type="PANTHER" id="PTHR23168:SF0">
    <property type="entry name" value="MITOTIC SPINDLE ASSEMBLY CHECKPOINT PROTEIN MAD1"/>
    <property type="match status" value="1"/>
</dbReference>
<dbReference type="GO" id="GO:0005635">
    <property type="term" value="C:nuclear envelope"/>
    <property type="evidence" value="ECO:0007669"/>
    <property type="project" value="TreeGrafter"/>
</dbReference>
<evidence type="ECO:0000256" key="2">
    <source>
        <dbReference type="ARBA" id="ARBA00008029"/>
    </source>
</evidence>
<dbReference type="GO" id="GO:0007094">
    <property type="term" value="P:mitotic spindle assembly checkpoint signaling"/>
    <property type="evidence" value="ECO:0007669"/>
    <property type="project" value="InterPro"/>
</dbReference>
<reference evidence="8 9" key="1">
    <citation type="submission" date="2020-08" db="EMBL/GenBank/DDBJ databases">
        <authorList>
            <person name="Hejnol A."/>
        </authorList>
    </citation>
    <scope>NUCLEOTIDE SEQUENCE [LARGE SCALE GENOMIC DNA]</scope>
</reference>
<dbReference type="GO" id="GO:0000776">
    <property type="term" value="C:kinetochore"/>
    <property type="evidence" value="ECO:0007669"/>
    <property type="project" value="TreeGrafter"/>
</dbReference>
<dbReference type="InterPro" id="IPR008672">
    <property type="entry name" value="Mad1"/>
</dbReference>
<name>A0A7I8W5U0_9ANNE</name>
<keyword evidence="3" id="KW-0132">Cell division</keyword>
<feature type="coiled-coil region" evidence="7">
    <location>
        <begin position="75"/>
        <end position="325"/>
    </location>
</feature>
<sequence>MAHFDTTVTDSVVKTVTKEYRRLLKRDSSNLMNDPAADKSLDSSSSSVRQSLNFDASILSQSDSSSYFEDSLHKERSVRKELVNAKAKIASLEHTNIQLETSNKKARVEYEQQSTEKTLLHDSDKVKLKEIERKVLSLERERNKLRDKIAETEEQAELNYLNLESRLRKKETKCLELEKEKSTLLSKINNLEEKLVVLAKDNQSLESKLNVSENNNDTNKILLEDALEYEKANKKLREQILEMQSKLADSEKRLYDQQKLIVDYEDDAAIVRMNKKKLDSIPRLEREARKYKEELEKATSFSENINLLREQLNSEQIKSKRLEERCKQLGVIEVEFENLKKQMHYGGSHKVMELERQLQAERTAHQLLLAQKGELSSSLSSLEGKLEHERKEYSEIKDTVIRQDNVNKELNDRLKRLKIRLEMAIKERDAQVALVDSFKAQLDITVCDGAEELPVERRLKEMEKLSAEYKTALENIQRQLDEKCTELSEQKTVSHRLNAKLKRLNKQMNNTLSSPVTPSGDRQMLDHLRNQLQTVQGELDKCKREKQAAAKELGLQAEGLDLSESKVIHLKDNPLSKKWENINAELARLHTENQRLFERVQLLEEGHSFADITARAEENASSVKELTEQIIGMKSTLKCEHIKYKRLEEQAQKTIKELKMIYFELTGWKLYEPERKVYKVVNDLAVCSEHFLYFKRTEKEEGGHLILLKNSYSEMESLKQHRQKYLENYGSISAFLAAITLDLNTIQHNDSTLMTND</sequence>
<evidence type="ECO:0000313" key="8">
    <source>
        <dbReference type="EMBL" id="CAD5123929.1"/>
    </source>
</evidence>
<feature type="coiled-coil region" evidence="7">
    <location>
        <begin position="351"/>
        <end position="427"/>
    </location>
</feature>
<evidence type="ECO:0000313" key="9">
    <source>
        <dbReference type="Proteomes" id="UP000549394"/>
    </source>
</evidence>
<dbReference type="AlphaFoldDB" id="A0A7I8W5U0"/>
<keyword evidence="9" id="KW-1185">Reference proteome</keyword>
<dbReference type="Pfam" id="PF05557">
    <property type="entry name" value="MAD"/>
    <property type="match status" value="1"/>
</dbReference>
<dbReference type="Gene3D" id="6.10.250.90">
    <property type="match status" value="1"/>
</dbReference>
<dbReference type="Proteomes" id="UP000549394">
    <property type="component" value="Unassembled WGS sequence"/>
</dbReference>
<dbReference type="GO" id="GO:0051315">
    <property type="term" value="P:attachment of mitotic spindle microtubules to kinetochore"/>
    <property type="evidence" value="ECO:0007669"/>
    <property type="project" value="TreeGrafter"/>
</dbReference>
<protein>
    <submittedName>
        <fullName evidence="8">DgyrCDS12236</fullName>
    </submittedName>
</protein>
<feature type="coiled-coil region" evidence="7">
    <location>
        <begin position="455"/>
        <end position="552"/>
    </location>
</feature>
<evidence type="ECO:0000256" key="7">
    <source>
        <dbReference type="SAM" id="Coils"/>
    </source>
</evidence>
<accession>A0A7I8W5U0</accession>
<evidence type="ECO:0000256" key="6">
    <source>
        <dbReference type="ARBA" id="ARBA00023306"/>
    </source>
</evidence>
<dbReference type="GO" id="GO:0072686">
    <property type="term" value="C:mitotic spindle"/>
    <property type="evidence" value="ECO:0007669"/>
    <property type="project" value="TreeGrafter"/>
</dbReference>
<keyword evidence="5" id="KW-0539">Nucleus</keyword>
<evidence type="ECO:0000256" key="3">
    <source>
        <dbReference type="ARBA" id="ARBA00022618"/>
    </source>
</evidence>
<keyword evidence="4" id="KW-0498">Mitosis</keyword>
<dbReference type="Gene3D" id="3.30.457.60">
    <property type="match status" value="1"/>
</dbReference>
<keyword evidence="6" id="KW-0131">Cell cycle</keyword>
<keyword evidence="7" id="KW-0175">Coiled coil</keyword>
<evidence type="ECO:0000256" key="1">
    <source>
        <dbReference type="ARBA" id="ARBA00004123"/>
    </source>
</evidence>
<dbReference type="SUPFAM" id="SSF75704">
    <property type="entry name" value="Mitotic arrest deficient-like 1, Mad1"/>
    <property type="match status" value="1"/>
</dbReference>
<dbReference type="EMBL" id="CAJFCJ010000019">
    <property type="protein sequence ID" value="CAD5123929.1"/>
    <property type="molecule type" value="Genomic_DNA"/>
</dbReference>